<accession>A0A501VU44</accession>
<gene>
    <name evidence="1" type="ORF">FJM65_19645</name>
</gene>
<comment type="caution">
    <text evidence="1">The sequence shown here is derived from an EMBL/GenBank/DDBJ whole genome shotgun (WGS) entry which is preliminary data.</text>
</comment>
<reference evidence="1 2" key="1">
    <citation type="submission" date="2019-06" db="EMBL/GenBank/DDBJ databases">
        <title>A novel bacterium of genus Pontibacter, isolated from marine sediment.</title>
        <authorList>
            <person name="Huang H."/>
            <person name="Mo K."/>
            <person name="Hu Y."/>
        </authorList>
    </citation>
    <scope>NUCLEOTIDE SEQUENCE [LARGE SCALE GENOMIC DNA]</scope>
    <source>
        <strain evidence="1 2">HB172049</strain>
    </source>
</reference>
<evidence type="ECO:0000313" key="1">
    <source>
        <dbReference type="EMBL" id="TPE41059.1"/>
    </source>
</evidence>
<dbReference type="Pfam" id="PF20217">
    <property type="entry name" value="DUF6577"/>
    <property type="match status" value="1"/>
</dbReference>
<organism evidence="1 2">
    <name type="scientific">Pontibacter mangrovi</name>
    <dbReference type="NCBI Taxonomy" id="2589816"/>
    <lineage>
        <taxon>Bacteria</taxon>
        <taxon>Pseudomonadati</taxon>
        <taxon>Bacteroidota</taxon>
        <taxon>Cytophagia</taxon>
        <taxon>Cytophagales</taxon>
        <taxon>Hymenobacteraceae</taxon>
        <taxon>Pontibacter</taxon>
    </lineage>
</organism>
<name>A0A501VU44_9BACT</name>
<keyword evidence="2" id="KW-1185">Reference proteome</keyword>
<dbReference type="Proteomes" id="UP000316727">
    <property type="component" value="Unassembled WGS sequence"/>
</dbReference>
<protein>
    <submittedName>
        <fullName evidence="1">Uncharacterized protein</fullName>
    </submittedName>
</protein>
<dbReference type="RefSeq" id="WP_140623794.1">
    <property type="nucleotide sequence ID" value="NZ_VFRQ01000016.1"/>
</dbReference>
<dbReference type="InterPro" id="IPR046484">
    <property type="entry name" value="DUF6577"/>
</dbReference>
<proteinExistence type="predicted"/>
<dbReference type="EMBL" id="VFRQ01000016">
    <property type="protein sequence ID" value="TPE41059.1"/>
    <property type="molecule type" value="Genomic_DNA"/>
</dbReference>
<dbReference type="AlphaFoldDB" id="A0A501VU44"/>
<dbReference type="OrthoDB" id="594275at2"/>
<evidence type="ECO:0000313" key="2">
    <source>
        <dbReference type="Proteomes" id="UP000316727"/>
    </source>
</evidence>
<sequence length="234" mass="27345">MKKFEKASSFTTSDISDFYLRYGDEIPQSTINWRVYHLVRKGVIQRIGRGVFKIGKGVSFEPEVSKKEASIYRQLKRDLPFLECCVWSLDAMKEFAQHIPNINLILVEVERDSTESVYHLLTEKYKHVLHKPDKEFSKTNAQEKYSAILVRPLVTEAPTQKVNKINTITIEKLLVDVFTESEFNFLKGYEMTYIFKNAFLTYTVNQSKLLRYADRKQKKEELLCFLKGCNLAAF</sequence>